<evidence type="ECO:0000313" key="2">
    <source>
        <dbReference type="Proteomes" id="UP001215827"/>
    </source>
</evidence>
<gene>
    <name evidence="1" type="ORF">P7228_04680</name>
</gene>
<reference evidence="1 2" key="1">
    <citation type="submission" date="2023-03" db="EMBL/GenBank/DDBJ databases">
        <title>Altererythrobacter sp. CAU 1644 isolated from sand.</title>
        <authorList>
            <person name="Kim W."/>
        </authorList>
    </citation>
    <scope>NUCLEOTIDE SEQUENCE [LARGE SCALE GENOMIC DNA]</scope>
    <source>
        <strain evidence="1 2">CAU 1644</strain>
    </source>
</reference>
<dbReference type="RefSeq" id="WP_278017052.1">
    <property type="nucleotide sequence ID" value="NZ_CP121106.1"/>
</dbReference>
<name>A0ABY8FU65_9SPHN</name>
<accession>A0ABY8FU65</accession>
<dbReference type="EMBL" id="CP121106">
    <property type="protein sequence ID" value="WFL78362.1"/>
    <property type="molecule type" value="Genomic_DNA"/>
</dbReference>
<organism evidence="1 2">
    <name type="scientific">Altererythrobacter arenosus</name>
    <dbReference type="NCBI Taxonomy" id="3032592"/>
    <lineage>
        <taxon>Bacteria</taxon>
        <taxon>Pseudomonadati</taxon>
        <taxon>Pseudomonadota</taxon>
        <taxon>Alphaproteobacteria</taxon>
        <taxon>Sphingomonadales</taxon>
        <taxon>Erythrobacteraceae</taxon>
        <taxon>Altererythrobacter</taxon>
    </lineage>
</organism>
<dbReference type="Proteomes" id="UP001215827">
    <property type="component" value="Chromosome"/>
</dbReference>
<sequence>MGRVTAIELPPDSLLAGFGGAGDYRDCFAREVPNPAGREVTLADYIEQFYCSMAFRPERLVLGLIARGATDADARALARGETDRIAVWEVVERDDTQILLHAKGTGTASWLAVEPGPSSTRLLFGSWVGNLEQSWWRFTAQPHQWYSRVLLSGVRFR</sequence>
<proteinExistence type="predicted"/>
<evidence type="ECO:0000313" key="1">
    <source>
        <dbReference type="EMBL" id="WFL78362.1"/>
    </source>
</evidence>
<keyword evidence="2" id="KW-1185">Reference proteome</keyword>
<protein>
    <submittedName>
        <fullName evidence="1">Uncharacterized protein</fullName>
    </submittedName>
</protein>